<dbReference type="Proteomes" id="UP000675047">
    <property type="component" value="Unassembled WGS sequence"/>
</dbReference>
<sequence length="121" mass="13922">MKNIDKNSAPTSEEVEIFLKQVNFILPEGFMNFFKEANGADISTDEKYIILWSLTDMIQLNVDYNVEEYAPEFFIFGSDGGDTAFAIEKKTGDIYEMPFIGMSKEEAIFLNKTFIEFIEKI</sequence>
<dbReference type="InterPro" id="IPR018958">
    <property type="entry name" value="Knr4/Smi1-like_dom"/>
</dbReference>
<organism evidence="2 3">
    <name type="scientific">Flavobacterium geliluteum</name>
    <dbReference type="NCBI Taxonomy" id="2816120"/>
    <lineage>
        <taxon>Bacteria</taxon>
        <taxon>Pseudomonadati</taxon>
        <taxon>Bacteroidota</taxon>
        <taxon>Flavobacteriia</taxon>
        <taxon>Flavobacteriales</taxon>
        <taxon>Flavobacteriaceae</taxon>
        <taxon>Flavobacterium</taxon>
    </lineage>
</organism>
<evidence type="ECO:0000313" key="2">
    <source>
        <dbReference type="EMBL" id="MBP4139150.1"/>
    </source>
</evidence>
<name>A0A941AXG5_9FLAO</name>
<dbReference type="Pfam" id="PF09346">
    <property type="entry name" value="SMI1_KNR4"/>
    <property type="match status" value="1"/>
</dbReference>
<protein>
    <submittedName>
        <fullName evidence="2">SMI1/KNR4 family protein</fullName>
    </submittedName>
</protein>
<keyword evidence="3" id="KW-1185">Reference proteome</keyword>
<dbReference type="SUPFAM" id="SSF160631">
    <property type="entry name" value="SMI1/KNR4-like"/>
    <property type="match status" value="1"/>
</dbReference>
<proteinExistence type="predicted"/>
<evidence type="ECO:0000259" key="1">
    <source>
        <dbReference type="Pfam" id="PF09346"/>
    </source>
</evidence>
<dbReference type="EMBL" id="JAGFBV010000023">
    <property type="protein sequence ID" value="MBP4139150.1"/>
    <property type="molecule type" value="Genomic_DNA"/>
</dbReference>
<comment type="caution">
    <text evidence="2">The sequence shown here is derived from an EMBL/GenBank/DDBJ whole genome shotgun (WGS) entry which is preliminary data.</text>
</comment>
<dbReference type="InterPro" id="IPR037883">
    <property type="entry name" value="Knr4/Smi1-like_sf"/>
</dbReference>
<accession>A0A941AXG5</accession>
<gene>
    <name evidence="2" type="ORF">J3495_13800</name>
</gene>
<dbReference type="RefSeq" id="WP_210667124.1">
    <property type="nucleotide sequence ID" value="NZ_JAGFBV010000023.1"/>
</dbReference>
<dbReference type="AlphaFoldDB" id="A0A941AXG5"/>
<reference evidence="2 3" key="1">
    <citation type="submission" date="2021-03" db="EMBL/GenBank/DDBJ databases">
        <title>Flavobacterium Flabelliformis Sp. Nov. And Flavobacterium Geliluteum Sp. Nov., Two Novel Multidrug Resistant Psychrophilic Species Isolated From Antarctica.</title>
        <authorList>
            <person name="Kralova S."/>
            <person name="Busse H.J."/>
            <person name="Bezdicek M."/>
            <person name="Nykrynova M."/>
            <person name="Kroupova E."/>
            <person name="Krsek D."/>
            <person name="Sedlacek I."/>
        </authorList>
    </citation>
    <scope>NUCLEOTIDE SEQUENCE [LARGE SCALE GENOMIC DNA]</scope>
    <source>
        <strain evidence="2 3">P7388</strain>
    </source>
</reference>
<dbReference type="Gene3D" id="3.40.1580.10">
    <property type="entry name" value="SMI1/KNR4-like"/>
    <property type="match status" value="1"/>
</dbReference>
<feature type="domain" description="Knr4/Smi1-like" evidence="1">
    <location>
        <begin position="10"/>
        <end position="120"/>
    </location>
</feature>
<evidence type="ECO:0000313" key="3">
    <source>
        <dbReference type="Proteomes" id="UP000675047"/>
    </source>
</evidence>